<proteinExistence type="predicted"/>
<dbReference type="Proteomes" id="UP000320813">
    <property type="component" value="Unassembled WGS sequence"/>
</dbReference>
<gene>
    <name evidence="1" type="ORF">EVJ47_07150</name>
</gene>
<evidence type="ECO:0000313" key="2">
    <source>
        <dbReference type="Proteomes" id="UP000320813"/>
    </source>
</evidence>
<organism evidence="1 2">
    <name type="scientific">Candidatus Acidulodesulfobacterium ferriphilum</name>
    <dbReference type="NCBI Taxonomy" id="2597223"/>
    <lineage>
        <taxon>Bacteria</taxon>
        <taxon>Deltaproteobacteria</taxon>
        <taxon>Candidatus Acidulodesulfobacterales</taxon>
        <taxon>Candidatus Acidulodesulfobacterium</taxon>
    </lineage>
</organism>
<protein>
    <submittedName>
        <fullName evidence="1">Uncharacterized protein</fullName>
    </submittedName>
</protein>
<comment type="caution">
    <text evidence="1">The sequence shown here is derived from an EMBL/GenBank/DDBJ whole genome shotgun (WGS) entry which is preliminary data.</text>
</comment>
<accession>A0A519B9X0</accession>
<dbReference type="EMBL" id="SGBD01000004">
    <property type="protein sequence ID" value="RZD14008.1"/>
    <property type="molecule type" value="Genomic_DNA"/>
</dbReference>
<evidence type="ECO:0000313" key="1">
    <source>
        <dbReference type="EMBL" id="RZD14008.1"/>
    </source>
</evidence>
<dbReference type="AlphaFoldDB" id="A0A519B9X0"/>
<name>A0A519B9X0_9DELT</name>
<reference evidence="1 2" key="1">
    <citation type="submission" date="2019-01" db="EMBL/GenBank/DDBJ databases">
        <title>Insights into ecological role of a new deltaproteobacterial order Candidatus Sinidesulfobacterales (Sva0485) by metagenomics and metatranscriptomics.</title>
        <authorList>
            <person name="Tan S."/>
            <person name="Liu J."/>
            <person name="Fang Y."/>
            <person name="Hedlund B.P."/>
            <person name="Lian Z.H."/>
            <person name="Huang L.Y."/>
            <person name="Li J.T."/>
            <person name="Huang L.N."/>
            <person name="Li W.J."/>
            <person name="Jiang H.C."/>
            <person name="Dong H.L."/>
            <person name="Shu W.S."/>
        </authorList>
    </citation>
    <scope>NUCLEOTIDE SEQUENCE [LARGE SCALE GENOMIC DNA]</scope>
    <source>
        <strain evidence="1">AP3</strain>
    </source>
</reference>
<sequence>MKHLAGIKRYDKNAKQVHRTRLRFPSPVPLRRDELVFQWLWIKFILKLFKIFVKIMSTNSFSKDFFNIKGKNAEELIHELATKSFFIDWCFPNPKLPDNKELCDLLVIFDDIAIIFQIKNLKLKNGKYNKSEVKKNIKQLSEDSCLI</sequence>